<proteinExistence type="predicted"/>
<dbReference type="AlphaFoldDB" id="A0A146R6N1"/>
<protein>
    <submittedName>
        <fullName evidence="1">Uncharacterized protein</fullName>
    </submittedName>
</protein>
<accession>A0A146R6N1</accession>
<reference evidence="1" key="1">
    <citation type="submission" date="2015-01" db="EMBL/GenBank/DDBJ databases">
        <title>EvidentialGene: Evidence-directed Construction of Complete mRNA Transcriptomes without Genomes.</title>
        <authorList>
            <person name="Gilbert D.G."/>
        </authorList>
    </citation>
    <scope>NUCLEOTIDE SEQUENCE</scope>
</reference>
<name>A0A146R6N1_FUNHE</name>
<organism evidence="1">
    <name type="scientific">Fundulus heteroclitus</name>
    <name type="common">Killifish</name>
    <name type="synonym">Mummichog</name>
    <dbReference type="NCBI Taxonomy" id="8078"/>
    <lineage>
        <taxon>Eukaryota</taxon>
        <taxon>Metazoa</taxon>
        <taxon>Chordata</taxon>
        <taxon>Craniata</taxon>
        <taxon>Vertebrata</taxon>
        <taxon>Euteleostomi</taxon>
        <taxon>Actinopterygii</taxon>
        <taxon>Neopterygii</taxon>
        <taxon>Teleostei</taxon>
        <taxon>Neoteleostei</taxon>
        <taxon>Acanthomorphata</taxon>
        <taxon>Ovalentaria</taxon>
        <taxon>Atherinomorphae</taxon>
        <taxon>Cyprinodontiformes</taxon>
        <taxon>Fundulidae</taxon>
        <taxon>Fundulus</taxon>
    </lineage>
</organism>
<evidence type="ECO:0000313" key="1">
    <source>
        <dbReference type="EMBL" id="JAQ64049.1"/>
    </source>
</evidence>
<dbReference type="EMBL" id="GCES01122273">
    <property type="protein sequence ID" value="JAQ64049.1"/>
    <property type="molecule type" value="Transcribed_RNA"/>
</dbReference>
<dbReference type="EMBL" id="GCES01109467">
    <property type="protein sequence ID" value="JAQ76855.1"/>
    <property type="molecule type" value="Transcribed_RNA"/>
</dbReference>
<sequence>MNNTESMKYQPTCIKSSSHRLFETDKNLEETQGDWVSWLKQSQVVILRKDATLSIEDLGKQDMELRENLVVFNSRNNDLGSELESDGNASAGIELINKHRACPFLINPFEMDE</sequence>